<dbReference type="PANTHER" id="PTHR11472:SF1">
    <property type="entry name" value="GENERAL TRANSCRIPTION AND DNA REPAIR FACTOR IIH HELICASE SUBUNIT XPD"/>
    <property type="match status" value="1"/>
</dbReference>
<keyword evidence="8 21" id="KW-0378">Hydrolase</keyword>
<keyword evidence="9 21" id="KW-0347">Helicase</keyword>
<evidence type="ECO:0000256" key="5">
    <source>
        <dbReference type="ARBA" id="ARBA00022723"/>
    </source>
</evidence>
<accession>A0ABR3YH27</accession>
<dbReference type="SMART" id="SM00491">
    <property type="entry name" value="HELICc2"/>
    <property type="match status" value="1"/>
</dbReference>
<keyword evidence="4" id="KW-0004">4Fe-4S</keyword>
<evidence type="ECO:0000256" key="9">
    <source>
        <dbReference type="ARBA" id="ARBA00022806"/>
    </source>
</evidence>
<comment type="catalytic activity">
    <reaction evidence="18">
        <text>ATP + H2O = ADP + phosphate + H(+)</text>
        <dbReference type="Rhea" id="RHEA:13065"/>
        <dbReference type="ChEBI" id="CHEBI:15377"/>
        <dbReference type="ChEBI" id="CHEBI:15378"/>
        <dbReference type="ChEBI" id="CHEBI:30616"/>
        <dbReference type="ChEBI" id="CHEBI:43474"/>
        <dbReference type="ChEBI" id="CHEBI:456216"/>
        <dbReference type="EC" id="5.6.2.3"/>
    </reaction>
</comment>
<dbReference type="NCBIfam" id="TIGR00604">
    <property type="entry name" value="rad3"/>
    <property type="match status" value="1"/>
</dbReference>
<evidence type="ECO:0000256" key="19">
    <source>
        <dbReference type="SAM" id="Coils"/>
    </source>
</evidence>
<evidence type="ECO:0000256" key="16">
    <source>
        <dbReference type="ARBA" id="ARBA00023242"/>
    </source>
</evidence>
<keyword evidence="10" id="KW-0067">ATP-binding</keyword>
<feature type="coiled-coil region" evidence="19">
    <location>
        <begin position="180"/>
        <end position="225"/>
    </location>
</feature>
<gene>
    <name evidence="21" type="primary">RAD3</name>
    <name evidence="21" type="ORF">Sste5346_010224</name>
</gene>
<dbReference type="EC" id="5.6.2.3" evidence="17"/>
<dbReference type="Proteomes" id="UP001583186">
    <property type="component" value="Unassembled WGS sequence"/>
</dbReference>
<keyword evidence="6" id="KW-0547">Nucleotide-binding</keyword>
<keyword evidence="7" id="KW-0227">DNA damage</keyword>
<dbReference type="GO" id="GO:0003678">
    <property type="term" value="F:DNA helicase activity"/>
    <property type="evidence" value="ECO:0007669"/>
    <property type="project" value="UniProtKB-EC"/>
</dbReference>
<keyword evidence="16" id="KW-0539">Nucleus</keyword>
<dbReference type="Gene3D" id="3.40.50.300">
    <property type="entry name" value="P-loop containing nucleotide triphosphate hydrolases"/>
    <property type="match status" value="2"/>
</dbReference>
<dbReference type="Pfam" id="PF06777">
    <property type="entry name" value="HBB"/>
    <property type="match status" value="1"/>
</dbReference>
<comment type="caution">
    <text evidence="21">The sequence shown here is derived from an EMBL/GenBank/DDBJ whole genome shotgun (WGS) entry which is preliminary data.</text>
</comment>
<evidence type="ECO:0000256" key="10">
    <source>
        <dbReference type="ARBA" id="ARBA00022840"/>
    </source>
</evidence>
<keyword evidence="19" id="KW-0175">Coiled coil</keyword>
<dbReference type="InterPro" id="IPR006554">
    <property type="entry name" value="Helicase-like_DEXD_c2"/>
</dbReference>
<keyword evidence="22" id="KW-1185">Reference proteome</keyword>
<feature type="domain" description="Helicase ATP-binding" evidence="20">
    <location>
        <begin position="1"/>
        <end position="209"/>
    </location>
</feature>
<dbReference type="EMBL" id="JAWCUI010000120">
    <property type="protein sequence ID" value="KAL1887429.1"/>
    <property type="molecule type" value="Genomic_DNA"/>
</dbReference>
<keyword evidence="12" id="KW-0411">Iron-sulfur</keyword>
<sequence length="720" mass="82518">MSEIEKALVELKALMKYRAEELGGEEEFRGLGLTSRKNLCLHPSVKREKSGAVVDARCRSLTAGFVREKKERGDDVDVCVYHDNLDKLEPHNLIPNGVWTLDSLLRYGEEHKQCPYFTSRRMMQFCNVIIYSYHYLLDPKIAERVSKELSKDCIVVFDEAHNIDNVCIESLSTDITEDSLRKATRGAQNLERRINEMRETDQKQLENEYQKLVQGLREADEARQEDAFMTNPTLPEDLLTEAVPGNIRRAEHFVAFLKRFIEYLKTRMKVRQVISETPPSFLAHLKEYTFIEKKPLRFCAERLASLVRTLELTNIEDYQPLREVATFATLVATYEKGFLLILEPFESDTAEIPNPVLHFTCLDAAIAIKPVFERFSSVIITSGTISPLEMYPKMLDFTTVVQESYSMTLARRSFLPMIVTRGSDQASMSTSFQVRNEPSVVRNYGNLLTEFAKITPDGMVVFFPSYLYMESIISMWQGMGILDEVWKYKLILVETPDAQETSLALETYRTACCNGRGAVLLCVARGKVSEGIDFDHQYGRTVLSIGVPFQYTESRILKARLEFLRETYRIRENDFLSFDAMRHAAQCLGRVLRGKDDYGIMVLADRRYQKKRNQLPKWINQALLEADANLSTDMAVSNAKKFLRDMAQPFHAKDQEGISTWSPADLKRHQEKADFDRITELQEQVNGAGMARYHGTAHAQDGEVYDDEDMAEAMMELDGV</sequence>
<name>A0ABR3YH27_9PEZI</name>
<evidence type="ECO:0000256" key="13">
    <source>
        <dbReference type="ARBA" id="ARBA00023125"/>
    </source>
</evidence>
<dbReference type="InterPro" id="IPR010614">
    <property type="entry name" value="RAD3-like_helicase_DEAD"/>
</dbReference>
<dbReference type="PRINTS" id="PR00852">
    <property type="entry name" value="XRODRMPGMNTD"/>
</dbReference>
<evidence type="ECO:0000259" key="20">
    <source>
        <dbReference type="PROSITE" id="PS51193"/>
    </source>
</evidence>
<evidence type="ECO:0000256" key="12">
    <source>
        <dbReference type="ARBA" id="ARBA00023014"/>
    </source>
</evidence>
<dbReference type="GO" id="GO:0016787">
    <property type="term" value="F:hydrolase activity"/>
    <property type="evidence" value="ECO:0007669"/>
    <property type="project" value="UniProtKB-KW"/>
</dbReference>
<evidence type="ECO:0000256" key="6">
    <source>
        <dbReference type="ARBA" id="ARBA00022741"/>
    </source>
</evidence>
<dbReference type="PROSITE" id="PS51193">
    <property type="entry name" value="HELICASE_ATP_BIND_2"/>
    <property type="match status" value="1"/>
</dbReference>
<dbReference type="CDD" id="cd18788">
    <property type="entry name" value="SF2_C_XPD"/>
    <property type="match status" value="1"/>
</dbReference>
<evidence type="ECO:0000256" key="14">
    <source>
        <dbReference type="ARBA" id="ARBA00023204"/>
    </source>
</evidence>
<keyword evidence="15" id="KW-0413">Isomerase</keyword>
<dbReference type="InterPro" id="IPR045028">
    <property type="entry name" value="DinG/Rad3-like"/>
</dbReference>
<dbReference type="InterPro" id="IPR014013">
    <property type="entry name" value="Helic_SF1/SF2_ATP-bd_DinG/Rad3"/>
</dbReference>
<dbReference type="InterPro" id="IPR027417">
    <property type="entry name" value="P-loop_NTPase"/>
</dbReference>
<evidence type="ECO:0000256" key="3">
    <source>
        <dbReference type="ARBA" id="ARBA00009146"/>
    </source>
</evidence>
<dbReference type="InterPro" id="IPR010643">
    <property type="entry name" value="HBB"/>
</dbReference>
<evidence type="ECO:0000256" key="7">
    <source>
        <dbReference type="ARBA" id="ARBA00022763"/>
    </source>
</evidence>
<comment type="subcellular location">
    <subcellularLocation>
        <location evidence="2">Nucleus</location>
    </subcellularLocation>
</comment>
<evidence type="ECO:0000256" key="1">
    <source>
        <dbReference type="ARBA" id="ARBA00001966"/>
    </source>
</evidence>
<evidence type="ECO:0000256" key="18">
    <source>
        <dbReference type="ARBA" id="ARBA00048954"/>
    </source>
</evidence>
<keyword evidence="14" id="KW-0234">DNA repair</keyword>
<protein>
    <recommendedName>
        <fullName evidence="17">DNA 5'-3' helicase</fullName>
        <ecNumber evidence="17">5.6.2.3</ecNumber>
    </recommendedName>
</protein>
<dbReference type="InterPro" id="IPR013020">
    <property type="entry name" value="Rad3/Chl1-like"/>
</dbReference>
<evidence type="ECO:0000313" key="22">
    <source>
        <dbReference type="Proteomes" id="UP001583186"/>
    </source>
</evidence>
<evidence type="ECO:0000256" key="2">
    <source>
        <dbReference type="ARBA" id="ARBA00004123"/>
    </source>
</evidence>
<evidence type="ECO:0000256" key="4">
    <source>
        <dbReference type="ARBA" id="ARBA00022485"/>
    </source>
</evidence>
<evidence type="ECO:0000313" key="21">
    <source>
        <dbReference type="EMBL" id="KAL1887429.1"/>
    </source>
</evidence>
<dbReference type="SMART" id="SM00488">
    <property type="entry name" value="DEXDc2"/>
    <property type="match status" value="1"/>
</dbReference>
<comment type="similarity">
    <text evidence="3">Belongs to the helicase family. RAD3/XPD subfamily.</text>
</comment>
<evidence type="ECO:0000256" key="11">
    <source>
        <dbReference type="ARBA" id="ARBA00023004"/>
    </source>
</evidence>
<proteinExistence type="inferred from homology"/>
<dbReference type="Pfam" id="PF13307">
    <property type="entry name" value="Helicase_C_2"/>
    <property type="match status" value="1"/>
</dbReference>
<reference evidence="21 22" key="1">
    <citation type="journal article" date="2024" name="IMA Fungus">
        <title>IMA Genome - F19 : A genome assembly and annotation guide to empower mycologists, including annotated draft genome sequences of Ceratocystis pirilliformis, Diaporthe australafricana, Fusarium ophioides, Paecilomyces lecythidis, and Sporothrix stenoceras.</title>
        <authorList>
            <person name="Aylward J."/>
            <person name="Wilson A.M."/>
            <person name="Visagie C.M."/>
            <person name="Spraker J."/>
            <person name="Barnes I."/>
            <person name="Buitendag C."/>
            <person name="Ceriani C."/>
            <person name="Del Mar Angel L."/>
            <person name="du Plessis D."/>
            <person name="Fuchs T."/>
            <person name="Gasser K."/>
            <person name="Kramer D."/>
            <person name="Li W."/>
            <person name="Munsamy K."/>
            <person name="Piso A."/>
            <person name="Price J.L."/>
            <person name="Sonnekus B."/>
            <person name="Thomas C."/>
            <person name="van der Nest A."/>
            <person name="van Dijk A."/>
            <person name="van Heerden A."/>
            <person name="van Vuuren N."/>
            <person name="Yilmaz N."/>
            <person name="Duong T.A."/>
            <person name="van der Merwe N.A."/>
            <person name="Wingfield M.J."/>
            <person name="Wingfield B.D."/>
        </authorList>
    </citation>
    <scope>NUCLEOTIDE SEQUENCE [LARGE SCALE GENOMIC DNA]</scope>
    <source>
        <strain evidence="21 22">CMW 5346</strain>
    </source>
</reference>
<dbReference type="InterPro" id="IPR006555">
    <property type="entry name" value="ATP-dep_Helicase_C"/>
</dbReference>
<organism evidence="21 22">
    <name type="scientific">Sporothrix stenoceras</name>
    <dbReference type="NCBI Taxonomy" id="5173"/>
    <lineage>
        <taxon>Eukaryota</taxon>
        <taxon>Fungi</taxon>
        <taxon>Dikarya</taxon>
        <taxon>Ascomycota</taxon>
        <taxon>Pezizomycotina</taxon>
        <taxon>Sordariomycetes</taxon>
        <taxon>Sordariomycetidae</taxon>
        <taxon>Ophiostomatales</taxon>
        <taxon>Ophiostomataceae</taxon>
        <taxon>Sporothrix</taxon>
    </lineage>
</organism>
<dbReference type="Pfam" id="PF06733">
    <property type="entry name" value="DEAD_2"/>
    <property type="match status" value="1"/>
</dbReference>
<evidence type="ECO:0000256" key="15">
    <source>
        <dbReference type="ARBA" id="ARBA00023235"/>
    </source>
</evidence>
<keyword evidence="5" id="KW-0479">Metal-binding</keyword>
<comment type="cofactor">
    <cofactor evidence="1">
        <name>[4Fe-4S] cluster</name>
        <dbReference type="ChEBI" id="CHEBI:49883"/>
    </cofactor>
</comment>
<keyword evidence="11" id="KW-0408">Iron</keyword>
<evidence type="ECO:0000256" key="17">
    <source>
        <dbReference type="ARBA" id="ARBA00044969"/>
    </source>
</evidence>
<keyword evidence="13" id="KW-0238">DNA-binding</keyword>
<dbReference type="PANTHER" id="PTHR11472">
    <property type="entry name" value="DNA REPAIR DEAD HELICASE RAD3/XP-D SUBFAMILY MEMBER"/>
    <property type="match status" value="1"/>
</dbReference>
<evidence type="ECO:0000256" key="8">
    <source>
        <dbReference type="ARBA" id="ARBA00022801"/>
    </source>
</evidence>
<dbReference type="InterPro" id="IPR001945">
    <property type="entry name" value="RAD3/XPD"/>
</dbReference>